<protein>
    <recommendedName>
        <fullName evidence="5">Glycerol operon regulatory protein</fullName>
    </recommendedName>
</protein>
<dbReference type="Pfam" id="PF09339">
    <property type="entry name" value="HTH_IclR"/>
    <property type="match status" value="1"/>
</dbReference>
<evidence type="ECO:0000256" key="2">
    <source>
        <dbReference type="ARBA" id="ARBA00023125"/>
    </source>
</evidence>
<dbReference type="Pfam" id="PF01614">
    <property type="entry name" value="IclR_C"/>
    <property type="match status" value="1"/>
</dbReference>
<keyword evidence="9" id="KW-1185">Reference proteome</keyword>
<dbReference type="SMART" id="SM00346">
    <property type="entry name" value="HTH_ICLR"/>
    <property type="match status" value="1"/>
</dbReference>
<dbReference type="EMBL" id="LJJC01000004">
    <property type="protein sequence ID" value="KQL52691.1"/>
    <property type="molecule type" value="Genomic_DNA"/>
</dbReference>
<proteinExistence type="predicted"/>
<accession>A0A0Q3WVR0</accession>
<dbReference type="Proteomes" id="UP000051888">
    <property type="component" value="Unassembled WGS sequence"/>
</dbReference>
<reference evidence="8 9" key="1">
    <citation type="submission" date="2015-09" db="EMBL/GenBank/DDBJ databases">
        <title>Genome sequencing project for genomic taxonomy and phylogenomics of Bacillus-like bacteria.</title>
        <authorList>
            <person name="Liu B."/>
            <person name="Wang J."/>
            <person name="Zhu Y."/>
            <person name="Liu G."/>
            <person name="Chen Q."/>
            <person name="Chen Z."/>
            <person name="Lan J."/>
            <person name="Che J."/>
            <person name="Ge C."/>
            <person name="Shi H."/>
            <person name="Pan Z."/>
            <person name="Liu X."/>
        </authorList>
    </citation>
    <scope>NUCLEOTIDE SEQUENCE [LARGE SCALE GENOMIC DNA]</scope>
    <source>
        <strain evidence="8 9">LMG 18435</strain>
    </source>
</reference>
<keyword evidence="3" id="KW-0804">Transcription</keyword>
<feature type="domain" description="HTH iclR-type" evidence="6">
    <location>
        <begin position="3"/>
        <end position="65"/>
    </location>
</feature>
<dbReference type="OrthoDB" id="9791752at2"/>
<dbReference type="InterPro" id="IPR036388">
    <property type="entry name" value="WH-like_DNA-bd_sf"/>
</dbReference>
<dbReference type="InterPro" id="IPR014757">
    <property type="entry name" value="Tscrpt_reg_IclR_C"/>
</dbReference>
<dbReference type="PATRIC" id="fig|157838.3.peg.791"/>
<dbReference type="SUPFAM" id="SSF55781">
    <property type="entry name" value="GAF domain-like"/>
    <property type="match status" value="1"/>
</dbReference>
<evidence type="ECO:0000256" key="3">
    <source>
        <dbReference type="ARBA" id="ARBA00023163"/>
    </source>
</evidence>
<feature type="domain" description="IclR-ED" evidence="7">
    <location>
        <begin position="66"/>
        <end position="248"/>
    </location>
</feature>
<sequence length="254" mass="29218">MSLKTLENSLEILKYFTRDRSSWGVRELAKEIGISHSIVYRILSTFEQYGFLIQDPISKRYKLGFRFLEYGQMVKEDMKLSHYIYPVMEALSNEVEESVFLTWLDKFDGVTVEIAESSQQIKYAVSLGTRTPLYVGASCKVIMAYLSKEQQLEIIHEGLQQFTNNTILDEEKLLSNLEEIKAKGWCYSVGEYSDAVFGLGIPLFNRQNEIIASLTIAGPEYRIEDIHLDNILKPLQDAGAKIQNYLYNFSGRYV</sequence>
<dbReference type="PANTHER" id="PTHR30136:SF24">
    <property type="entry name" value="HTH-TYPE TRANSCRIPTIONAL REPRESSOR ALLR"/>
    <property type="match status" value="1"/>
</dbReference>
<evidence type="ECO:0000259" key="7">
    <source>
        <dbReference type="PROSITE" id="PS51078"/>
    </source>
</evidence>
<dbReference type="Gene3D" id="1.10.10.10">
    <property type="entry name" value="Winged helix-like DNA-binding domain superfamily/Winged helix DNA-binding domain"/>
    <property type="match status" value="1"/>
</dbReference>
<dbReference type="AlphaFoldDB" id="A0A0Q3WVR0"/>
<keyword evidence="1" id="KW-0805">Transcription regulation</keyword>
<dbReference type="GO" id="GO:0003700">
    <property type="term" value="F:DNA-binding transcription factor activity"/>
    <property type="evidence" value="ECO:0007669"/>
    <property type="project" value="TreeGrafter"/>
</dbReference>
<evidence type="ECO:0000256" key="1">
    <source>
        <dbReference type="ARBA" id="ARBA00023015"/>
    </source>
</evidence>
<dbReference type="InterPro" id="IPR029016">
    <property type="entry name" value="GAF-like_dom_sf"/>
</dbReference>
<dbReference type="SUPFAM" id="SSF46785">
    <property type="entry name" value="Winged helix' DNA-binding domain"/>
    <property type="match status" value="1"/>
</dbReference>
<gene>
    <name evidence="8" type="ORF">AN964_03575</name>
</gene>
<name>A0A0Q3WVR0_9BACI</name>
<dbReference type="GO" id="GO:0045892">
    <property type="term" value="P:negative regulation of DNA-templated transcription"/>
    <property type="evidence" value="ECO:0007669"/>
    <property type="project" value="UniProtKB-ARBA"/>
</dbReference>
<dbReference type="PANTHER" id="PTHR30136">
    <property type="entry name" value="HELIX-TURN-HELIX TRANSCRIPTIONAL REGULATOR, ICLR FAMILY"/>
    <property type="match status" value="1"/>
</dbReference>
<comment type="caution">
    <text evidence="8">The sequence shown here is derived from an EMBL/GenBank/DDBJ whole genome shotgun (WGS) entry which is preliminary data.</text>
</comment>
<dbReference type="Gene3D" id="3.30.450.40">
    <property type="match status" value="1"/>
</dbReference>
<organism evidence="8 9">
    <name type="scientific">Heyndrickxia shackletonii</name>
    <dbReference type="NCBI Taxonomy" id="157838"/>
    <lineage>
        <taxon>Bacteria</taxon>
        <taxon>Bacillati</taxon>
        <taxon>Bacillota</taxon>
        <taxon>Bacilli</taxon>
        <taxon>Bacillales</taxon>
        <taxon>Bacillaceae</taxon>
        <taxon>Heyndrickxia</taxon>
    </lineage>
</organism>
<dbReference type="InterPro" id="IPR036390">
    <property type="entry name" value="WH_DNA-bd_sf"/>
</dbReference>
<evidence type="ECO:0000313" key="8">
    <source>
        <dbReference type="EMBL" id="KQL52691.1"/>
    </source>
</evidence>
<dbReference type="PROSITE" id="PS51078">
    <property type="entry name" value="ICLR_ED"/>
    <property type="match status" value="1"/>
</dbReference>
<keyword evidence="2" id="KW-0238">DNA-binding</keyword>
<comment type="function">
    <text evidence="4">May be an activator protein for the gylABX operon.</text>
</comment>
<dbReference type="FunFam" id="1.10.10.10:FF:000056">
    <property type="entry name" value="IclR family transcriptional regulator"/>
    <property type="match status" value="1"/>
</dbReference>
<dbReference type="STRING" id="157838.AN964_03575"/>
<evidence type="ECO:0000256" key="4">
    <source>
        <dbReference type="ARBA" id="ARBA00058938"/>
    </source>
</evidence>
<dbReference type="InterPro" id="IPR050707">
    <property type="entry name" value="HTH_MetabolicPath_Reg"/>
</dbReference>
<dbReference type="GO" id="GO:0003677">
    <property type="term" value="F:DNA binding"/>
    <property type="evidence" value="ECO:0007669"/>
    <property type="project" value="UniProtKB-KW"/>
</dbReference>
<dbReference type="PROSITE" id="PS51077">
    <property type="entry name" value="HTH_ICLR"/>
    <property type="match status" value="1"/>
</dbReference>
<evidence type="ECO:0000313" key="9">
    <source>
        <dbReference type="Proteomes" id="UP000051888"/>
    </source>
</evidence>
<dbReference type="InterPro" id="IPR005471">
    <property type="entry name" value="Tscrpt_reg_IclR_N"/>
</dbReference>
<evidence type="ECO:0000256" key="5">
    <source>
        <dbReference type="ARBA" id="ARBA00070406"/>
    </source>
</evidence>
<evidence type="ECO:0000259" key="6">
    <source>
        <dbReference type="PROSITE" id="PS51077"/>
    </source>
</evidence>
<dbReference type="RefSeq" id="WP_055738395.1">
    <property type="nucleotide sequence ID" value="NZ_JAAIWL010000040.1"/>
</dbReference>